<evidence type="ECO:0000313" key="2">
    <source>
        <dbReference type="EMBL" id="KAA9034248.1"/>
    </source>
</evidence>
<accession>A0A5J5I9F8</accession>
<dbReference type="AlphaFoldDB" id="A0A5J5I9F8"/>
<evidence type="ECO:0008006" key="4">
    <source>
        <dbReference type="Google" id="ProtNLM"/>
    </source>
</evidence>
<sequence>MYNSNEFVRRTFYSIELKHQICKDHIENGLSLRECVDKYNLSCHSLVHDWLRKLGYVAGMNRRTRSAYIGIENFQTLPDKSQKKSTPLTPEQQQIELLKKELEDAKLLAEGYRRMIEIAESELKIPIRKKPNTR</sequence>
<dbReference type="InterPro" id="IPR009057">
    <property type="entry name" value="Homeodomain-like_sf"/>
</dbReference>
<gene>
    <name evidence="2" type="ORF">FW778_22875</name>
</gene>
<keyword evidence="1" id="KW-0175">Coiled coil</keyword>
<dbReference type="Proteomes" id="UP000326903">
    <property type="component" value="Unassembled WGS sequence"/>
</dbReference>
<dbReference type="EMBL" id="VYQF01000022">
    <property type="protein sequence ID" value="KAA9034248.1"/>
    <property type="molecule type" value="Genomic_DNA"/>
</dbReference>
<protein>
    <recommendedName>
        <fullName evidence="4">Transposase</fullName>
    </recommendedName>
</protein>
<evidence type="ECO:0000313" key="3">
    <source>
        <dbReference type="Proteomes" id="UP000326903"/>
    </source>
</evidence>
<comment type="caution">
    <text evidence="2">The sequence shown here is derived from an EMBL/GenBank/DDBJ whole genome shotgun (WGS) entry which is preliminary data.</text>
</comment>
<proteinExistence type="predicted"/>
<keyword evidence="3" id="KW-1185">Reference proteome</keyword>
<reference evidence="2 3" key="1">
    <citation type="submission" date="2019-09" db="EMBL/GenBank/DDBJ databases">
        <title>Draft genome sequence of Ginsengibacter sp. BR5-29.</title>
        <authorList>
            <person name="Im W.-T."/>
        </authorList>
    </citation>
    <scope>NUCLEOTIDE SEQUENCE [LARGE SCALE GENOMIC DNA]</scope>
    <source>
        <strain evidence="2 3">BR5-29</strain>
    </source>
</reference>
<dbReference type="SUPFAM" id="SSF46689">
    <property type="entry name" value="Homeodomain-like"/>
    <property type="match status" value="1"/>
</dbReference>
<name>A0A5J5I9F8_9BACT</name>
<feature type="coiled-coil region" evidence="1">
    <location>
        <begin position="95"/>
        <end position="122"/>
    </location>
</feature>
<dbReference type="RefSeq" id="WP_150417251.1">
    <property type="nucleotide sequence ID" value="NZ_VYQF01000022.1"/>
</dbReference>
<evidence type="ECO:0000256" key="1">
    <source>
        <dbReference type="SAM" id="Coils"/>
    </source>
</evidence>
<organism evidence="2 3">
    <name type="scientific">Ginsengibacter hankyongi</name>
    <dbReference type="NCBI Taxonomy" id="2607284"/>
    <lineage>
        <taxon>Bacteria</taxon>
        <taxon>Pseudomonadati</taxon>
        <taxon>Bacteroidota</taxon>
        <taxon>Chitinophagia</taxon>
        <taxon>Chitinophagales</taxon>
        <taxon>Chitinophagaceae</taxon>
        <taxon>Ginsengibacter</taxon>
    </lineage>
</organism>